<name>A0ABQ2LP24_9MICC</name>
<dbReference type="Proteomes" id="UP000642509">
    <property type="component" value="Unassembled WGS sequence"/>
</dbReference>
<sequence length="65" mass="6858">MAGAAEQAYGVVEGQVRGPRQPVEPVEQAAGVLHDLQRFGQLAEGFDCRVADSWGPPVRRVGAGL</sequence>
<dbReference type="EMBL" id="BMLQ01000001">
    <property type="protein sequence ID" value="GGO41055.1"/>
    <property type="molecule type" value="Genomic_DNA"/>
</dbReference>
<evidence type="ECO:0000313" key="1">
    <source>
        <dbReference type="EMBL" id="GGO41055.1"/>
    </source>
</evidence>
<protein>
    <submittedName>
        <fullName evidence="1">Uncharacterized protein</fullName>
    </submittedName>
</protein>
<evidence type="ECO:0000313" key="2">
    <source>
        <dbReference type="Proteomes" id="UP000642509"/>
    </source>
</evidence>
<proteinExistence type="predicted"/>
<accession>A0ABQ2LP24</accession>
<reference evidence="2" key="1">
    <citation type="journal article" date="2019" name="Int. J. Syst. Evol. Microbiol.">
        <title>The Global Catalogue of Microorganisms (GCM) 10K type strain sequencing project: providing services to taxonomists for standard genome sequencing and annotation.</title>
        <authorList>
            <consortium name="The Broad Institute Genomics Platform"/>
            <consortium name="The Broad Institute Genome Sequencing Center for Infectious Disease"/>
            <person name="Wu L."/>
            <person name="Ma J."/>
        </authorList>
    </citation>
    <scope>NUCLEOTIDE SEQUENCE [LARGE SCALE GENOMIC DNA]</scope>
    <source>
        <strain evidence="2">CGMCC 1.7064</strain>
    </source>
</reference>
<keyword evidence="2" id="KW-1185">Reference proteome</keyword>
<comment type="caution">
    <text evidence="1">The sequence shown here is derived from an EMBL/GenBank/DDBJ whole genome shotgun (WGS) entry which is preliminary data.</text>
</comment>
<gene>
    <name evidence="1" type="ORF">GCM10010977_04390</name>
</gene>
<organism evidence="1 2">
    <name type="scientific">Citricoccus zhacaiensis</name>
    <dbReference type="NCBI Taxonomy" id="489142"/>
    <lineage>
        <taxon>Bacteria</taxon>
        <taxon>Bacillati</taxon>
        <taxon>Actinomycetota</taxon>
        <taxon>Actinomycetes</taxon>
        <taxon>Micrococcales</taxon>
        <taxon>Micrococcaceae</taxon>
        <taxon>Citricoccus</taxon>
    </lineage>
</organism>